<dbReference type="InterPro" id="IPR038765">
    <property type="entry name" value="Papain-like_cys_pep_sf"/>
</dbReference>
<dbReference type="RefSeq" id="WP_111845971.1">
    <property type="nucleotide sequence ID" value="NZ_UEGI01000032.1"/>
</dbReference>
<accession>A0A5C6YW02</accession>
<gene>
    <name evidence="1" type="ORF">ESU54_17525</name>
</gene>
<dbReference type="Gene3D" id="3.90.1720.10">
    <property type="entry name" value="endopeptidase domain like (from Nostoc punctiforme)"/>
    <property type="match status" value="1"/>
</dbReference>
<comment type="caution">
    <text evidence="1">The sequence shown here is derived from an EMBL/GenBank/DDBJ whole genome shotgun (WGS) entry which is preliminary data.</text>
</comment>
<dbReference type="EMBL" id="VORT01000029">
    <property type="protein sequence ID" value="TXD71242.1"/>
    <property type="molecule type" value="Genomic_DNA"/>
</dbReference>
<evidence type="ECO:0000313" key="1">
    <source>
        <dbReference type="EMBL" id="TXD71242.1"/>
    </source>
</evidence>
<organism evidence="1 2">
    <name type="scientific">Aequorivita antarctica</name>
    <dbReference type="NCBI Taxonomy" id="153266"/>
    <lineage>
        <taxon>Bacteria</taxon>
        <taxon>Pseudomonadati</taxon>
        <taxon>Bacteroidota</taxon>
        <taxon>Flavobacteriia</taxon>
        <taxon>Flavobacteriales</taxon>
        <taxon>Flavobacteriaceae</taxon>
        <taxon>Aequorivita</taxon>
    </lineage>
</organism>
<dbReference type="AlphaFoldDB" id="A0A5C6YW02"/>
<evidence type="ECO:0000313" key="2">
    <source>
        <dbReference type="Proteomes" id="UP000321497"/>
    </source>
</evidence>
<dbReference type="OrthoDB" id="7843671at2"/>
<keyword evidence="2" id="KW-1185">Reference proteome</keyword>
<dbReference type="Proteomes" id="UP000321497">
    <property type="component" value="Unassembled WGS sequence"/>
</dbReference>
<reference evidence="1 2" key="1">
    <citation type="submission" date="2019-08" db="EMBL/GenBank/DDBJ databases">
        <title>Genome of Aequorivita antarctica SW49 (type strain).</title>
        <authorList>
            <person name="Bowman J.P."/>
        </authorList>
    </citation>
    <scope>NUCLEOTIDE SEQUENCE [LARGE SCALE GENOMIC DNA]</scope>
    <source>
        <strain evidence="1 2">SW49</strain>
    </source>
</reference>
<proteinExistence type="predicted"/>
<sequence length="329" mass="38205">MKYIIDLDKLKYGDIILTRSNDRTCLKIREYAKSNYSHALVYKGNKSCLESNAFGVQSVNPQRLIFENQDDAVVMRFKSPKEVHFLESGLAKAAVKVGMSYASRHELMKSYLDILEKANEKTRQFCTRFVAQVYDDSGIKIVSNSDYCSPADIENSSSLIQIKNILKEGSDAEIELALEKETLIDSQTDSTFIFLESVRKLTSLDIQTFDDVDNFLLENPEKDGEINDLINNSDYFRLGDLEKEKNILTYDPETFLQHYGIECVKTSSEEIQNELVRAYNFKMAIEKYKKLFEKTKLEYFASHMRCYERQLELSHERYTVFETILAWIE</sequence>
<evidence type="ECO:0008006" key="3">
    <source>
        <dbReference type="Google" id="ProtNLM"/>
    </source>
</evidence>
<dbReference type="SUPFAM" id="SSF54001">
    <property type="entry name" value="Cysteine proteinases"/>
    <property type="match status" value="1"/>
</dbReference>
<name>A0A5C6YW02_9FLAO</name>
<protein>
    <recommendedName>
        <fullName evidence="3">Permuted papain-like amidase YaeF/Yiix C92 family enzyme</fullName>
    </recommendedName>
</protein>